<dbReference type="Pfam" id="PF05649">
    <property type="entry name" value="Peptidase_M13_N"/>
    <property type="match status" value="1"/>
</dbReference>
<keyword evidence="13" id="KW-1185">Reference proteome</keyword>
<dbReference type="GO" id="GO:0016485">
    <property type="term" value="P:protein processing"/>
    <property type="evidence" value="ECO:0007669"/>
    <property type="project" value="TreeGrafter"/>
</dbReference>
<dbReference type="InterPro" id="IPR018497">
    <property type="entry name" value="Peptidase_M13_C"/>
</dbReference>
<keyword evidence="4" id="KW-0479">Metal-binding</keyword>
<keyword evidence="7" id="KW-0482">Metalloprotease</keyword>
<feature type="compositionally biased region" description="Basic and acidic residues" evidence="8">
    <location>
        <begin position="133"/>
        <end position="147"/>
    </location>
</feature>
<evidence type="ECO:0000256" key="4">
    <source>
        <dbReference type="ARBA" id="ARBA00022723"/>
    </source>
</evidence>
<feature type="region of interest" description="Disordered" evidence="8">
    <location>
        <begin position="171"/>
        <end position="278"/>
    </location>
</feature>
<feature type="transmembrane region" description="Helical" evidence="9">
    <location>
        <begin position="422"/>
        <end position="445"/>
    </location>
</feature>
<feature type="compositionally biased region" description="Pro residues" evidence="8">
    <location>
        <begin position="173"/>
        <end position="189"/>
    </location>
</feature>
<feature type="compositionally biased region" description="Low complexity" evidence="8">
    <location>
        <begin position="97"/>
        <end position="107"/>
    </location>
</feature>
<evidence type="ECO:0000256" key="8">
    <source>
        <dbReference type="SAM" id="MobiDB-lite"/>
    </source>
</evidence>
<keyword evidence="9" id="KW-0812">Transmembrane</keyword>
<dbReference type="Pfam" id="PF01431">
    <property type="entry name" value="Peptidase_M13"/>
    <property type="match status" value="1"/>
</dbReference>
<keyword evidence="9" id="KW-0472">Membrane</keyword>
<keyword evidence="9" id="KW-1133">Transmembrane helix</keyword>
<dbReference type="GO" id="GO:0004222">
    <property type="term" value="F:metalloendopeptidase activity"/>
    <property type="evidence" value="ECO:0007669"/>
    <property type="project" value="InterPro"/>
</dbReference>
<dbReference type="EMBL" id="JARKHS020028241">
    <property type="protein sequence ID" value="KAK8764446.1"/>
    <property type="molecule type" value="Genomic_DNA"/>
</dbReference>
<feature type="compositionally biased region" description="Polar residues" evidence="8">
    <location>
        <begin position="71"/>
        <end position="91"/>
    </location>
</feature>
<protein>
    <recommendedName>
        <fullName evidence="14">M13 family peptidase</fullName>
    </recommendedName>
</protein>
<name>A0AAQ4DPQ6_AMBAM</name>
<feature type="compositionally biased region" description="Low complexity" evidence="8">
    <location>
        <begin position="190"/>
        <end position="203"/>
    </location>
</feature>
<dbReference type="PANTHER" id="PTHR11733">
    <property type="entry name" value="ZINC METALLOPROTEASE FAMILY M13 NEPRILYSIN-RELATED"/>
    <property type="match status" value="1"/>
</dbReference>
<evidence type="ECO:0000256" key="6">
    <source>
        <dbReference type="ARBA" id="ARBA00022833"/>
    </source>
</evidence>
<dbReference type="Gene3D" id="3.40.390.10">
    <property type="entry name" value="Collagenase (Catalytic Domain)"/>
    <property type="match status" value="1"/>
</dbReference>
<feature type="domain" description="Peptidase M13 N-terminal" evidence="11">
    <location>
        <begin position="479"/>
        <end position="832"/>
    </location>
</feature>
<dbReference type="GO" id="GO:0046872">
    <property type="term" value="F:metal ion binding"/>
    <property type="evidence" value="ECO:0007669"/>
    <property type="project" value="UniProtKB-KW"/>
</dbReference>
<comment type="cofactor">
    <cofactor evidence="1">
        <name>Zn(2+)</name>
        <dbReference type="ChEBI" id="CHEBI:29105"/>
    </cofactor>
</comment>
<dbReference type="AlphaFoldDB" id="A0AAQ4DPQ6"/>
<evidence type="ECO:0000259" key="10">
    <source>
        <dbReference type="Pfam" id="PF01431"/>
    </source>
</evidence>
<keyword evidence="6" id="KW-0862">Zinc</keyword>
<keyword evidence="3" id="KW-0645">Protease</keyword>
<dbReference type="InterPro" id="IPR018378">
    <property type="entry name" value="C-type_lectin_CS"/>
</dbReference>
<feature type="region of interest" description="Disordered" evidence="8">
    <location>
        <begin position="1"/>
        <end position="26"/>
    </location>
</feature>
<evidence type="ECO:0000256" key="3">
    <source>
        <dbReference type="ARBA" id="ARBA00022670"/>
    </source>
</evidence>
<dbReference type="PROSITE" id="PS51885">
    <property type="entry name" value="NEPRILYSIN"/>
    <property type="match status" value="1"/>
</dbReference>
<dbReference type="InterPro" id="IPR042089">
    <property type="entry name" value="Peptidase_M13_dom_2"/>
</dbReference>
<organism evidence="12 13">
    <name type="scientific">Amblyomma americanum</name>
    <name type="common">Lone star tick</name>
    <dbReference type="NCBI Taxonomy" id="6943"/>
    <lineage>
        <taxon>Eukaryota</taxon>
        <taxon>Metazoa</taxon>
        <taxon>Ecdysozoa</taxon>
        <taxon>Arthropoda</taxon>
        <taxon>Chelicerata</taxon>
        <taxon>Arachnida</taxon>
        <taxon>Acari</taxon>
        <taxon>Parasitiformes</taxon>
        <taxon>Ixodida</taxon>
        <taxon>Ixodoidea</taxon>
        <taxon>Ixodidae</taxon>
        <taxon>Amblyomminae</taxon>
        <taxon>Amblyomma</taxon>
    </lineage>
</organism>
<evidence type="ECO:0000256" key="7">
    <source>
        <dbReference type="ARBA" id="ARBA00023049"/>
    </source>
</evidence>
<feature type="compositionally biased region" description="Low complexity" evidence="8">
    <location>
        <begin position="249"/>
        <end position="262"/>
    </location>
</feature>
<dbReference type="SUPFAM" id="SSF55486">
    <property type="entry name" value="Metalloproteases ('zincins'), catalytic domain"/>
    <property type="match status" value="1"/>
</dbReference>
<feature type="region of interest" description="Disordered" evidence="8">
    <location>
        <begin position="45"/>
        <end position="147"/>
    </location>
</feature>
<evidence type="ECO:0000256" key="5">
    <source>
        <dbReference type="ARBA" id="ARBA00022801"/>
    </source>
</evidence>
<comment type="similarity">
    <text evidence="2">Belongs to the peptidase M13 family.</text>
</comment>
<evidence type="ECO:0000256" key="1">
    <source>
        <dbReference type="ARBA" id="ARBA00001947"/>
    </source>
</evidence>
<evidence type="ECO:0008006" key="14">
    <source>
        <dbReference type="Google" id="ProtNLM"/>
    </source>
</evidence>
<accession>A0AAQ4DPQ6</accession>
<dbReference type="InterPro" id="IPR024079">
    <property type="entry name" value="MetalloPept_cat_dom_sf"/>
</dbReference>
<dbReference type="Gene3D" id="1.10.1380.10">
    <property type="entry name" value="Neutral endopeptidase , domain2"/>
    <property type="match status" value="1"/>
</dbReference>
<feature type="domain" description="Peptidase M13 C-terminal" evidence="10">
    <location>
        <begin position="1004"/>
        <end position="1096"/>
    </location>
</feature>
<evidence type="ECO:0000256" key="9">
    <source>
        <dbReference type="SAM" id="Phobius"/>
    </source>
</evidence>
<dbReference type="Proteomes" id="UP001321473">
    <property type="component" value="Unassembled WGS sequence"/>
</dbReference>
<gene>
    <name evidence="12" type="ORF">V5799_032945</name>
</gene>
<evidence type="ECO:0000259" key="11">
    <source>
        <dbReference type="Pfam" id="PF05649"/>
    </source>
</evidence>
<keyword evidence="5" id="KW-0378">Hydrolase</keyword>
<dbReference type="PANTHER" id="PTHR11733:SF241">
    <property type="entry name" value="GH26575P-RELATED"/>
    <property type="match status" value="1"/>
</dbReference>
<reference evidence="12 13" key="1">
    <citation type="journal article" date="2023" name="Arcadia Sci">
        <title>De novo assembly of a long-read Amblyomma americanum tick genome.</title>
        <authorList>
            <person name="Chou S."/>
            <person name="Poskanzer K.E."/>
            <person name="Rollins M."/>
            <person name="Thuy-Boun P.S."/>
        </authorList>
    </citation>
    <scope>NUCLEOTIDE SEQUENCE [LARGE SCALE GENOMIC DNA]</scope>
    <source>
        <strain evidence="12">F_SG_1</strain>
        <tissue evidence="12">Salivary glands</tissue>
    </source>
</reference>
<evidence type="ECO:0000313" key="13">
    <source>
        <dbReference type="Proteomes" id="UP001321473"/>
    </source>
</evidence>
<evidence type="ECO:0000256" key="2">
    <source>
        <dbReference type="ARBA" id="ARBA00007357"/>
    </source>
</evidence>
<dbReference type="GO" id="GO:0005886">
    <property type="term" value="C:plasma membrane"/>
    <property type="evidence" value="ECO:0007669"/>
    <property type="project" value="TreeGrafter"/>
</dbReference>
<dbReference type="PROSITE" id="PS00615">
    <property type="entry name" value="C_TYPE_LECTIN_1"/>
    <property type="match status" value="1"/>
</dbReference>
<dbReference type="InterPro" id="IPR008753">
    <property type="entry name" value="Peptidase_M13_N"/>
</dbReference>
<evidence type="ECO:0000313" key="12">
    <source>
        <dbReference type="EMBL" id="KAK8764446.1"/>
    </source>
</evidence>
<comment type="caution">
    <text evidence="12">The sequence shown here is derived from an EMBL/GenBank/DDBJ whole genome shotgun (WGS) entry which is preliminary data.</text>
</comment>
<sequence>MQHEPEVTYDCSSYPPAETRQGQTGSELLMTRTVSSSNKKLEDFAVQYPSGSRRTPAVSRAQHAPEVPFDSSANPTTETVPPASSSMSPTGTRRLAAKATSKKPSSAQEEHSYSNRNMLPGDAATGRPASEANTERESDVANVLHRDPSVVFYRPETRIFTACKQATHLPLSFEPPLPQSQLPEEPPLPQKQSSPLPSRRQPSAVRSPGSETKMALSSRSADVASPRSFAIGFPATKKRPSSTPRRAEAPAVAPARAVGAAPSSEQEDAASVYLEKSSSDKVRVKTSAGKGQSSSIARSRALVAQFTSGRKLTSARHEELAYTRKTSGAVSLDSSVKTASSATKVQHTTPPPLNYHELLMQAGRSARSRPSGEVTLKDMAESFKDKNWMKEAAENEPSPPRTTATEPVEVHAEEQVGYTDRIFYPVAFCVLLAFMLIFMIVLWPLEWDSSQKKLRVCSSASCVRNAHYMDNLLSWEDSPCDDFYSFVCRRWTSQFAASSTGDFVSADDDYAAYLEGRVHAFVQEKPGPLSELHAKCMNFRRTNDEGWEAFLQLLFQVSLEGFPLTPPIRKTISAWKTAAQLLRRTGTSALLGVSIASHPSKDGTDLVSVGLPDMLTSGAGHVDINDAVRLYNAAVFAAMKALRKEFVPPAYALSVVKFATDIEHLSELKPSIGSYRLDAVSEQPALSEFLTEVFAGTPNDVSVGTRSEVLIETPQIVDKILKLAKDTEVHTVLNYLCVRLMIQTSAFIPESQLTDFYATLAYGKRRGALARWELCARVTDKALFPIVSASLLAQLKTPVSTYASLTGDSVAAFQRAADASPYLDASSKDAVRSLMGNLQLHVLGPEWVRDAGLVEAYARNLPNVTNKNGLETYTVVHEYTFLDSLARGSAQRWRRSTFAPDCWYEPHPNTLYVPFLAFNVSQPFVESADPLQLAREGPRVGKCLFDMLMLQLETDETSKESPAVGTATQGGWLTAETRAKLMDVEACLEGNQVPVVSGFSRFRDVLALRAAYNHFRESRKKSSEPRSLRLANQRVLTDDQLFFVFVVLQMCEKTGTNRLRTEAGHDWLVALRNSDDFSSSYNCSRGDAMNPHRKCTA</sequence>
<proteinExistence type="inferred from homology"/>
<dbReference type="InterPro" id="IPR000718">
    <property type="entry name" value="Peptidase_M13"/>
</dbReference>